<gene>
    <name evidence="5" type="ORF">HG66A1_18980</name>
</gene>
<evidence type="ECO:0000259" key="2">
    <source>
        <dbReference type="Pfam" id="PF07583"/>
    </source>
</evidence>
<protein>
    <submittedName>
        <fullName evidence="5">Planctomycete cytochrome C</fullName>
    </submittedName>
</protein>
<name>A0A517PL56_9PLAN</name>
<dbReference type="PANTHER" id="PTHR35889:SF3">
    <property type="entry name" value="F-BOX DOMAIN-CONTAINING PROTEIN"/>
    <property type="match status" value="1"/>
</dbReference>
<evidence type="ECO:0000256" key="1">
    <source>
        <dbReference type="SAM" id="SignalP"/>
    </source>
</evidence>
<dbReference type="Proteomes" id="UP000320421">
    <property type="component" value="Chromosome"/>
</dbReference>
<dbReference type="PANTHER" id="PTHR35889">
    <property type="entry name" value="CYCLOINULO-OLIGOSACCHARIDE FRUCTANOTRANSFERASE-RELATED"/>
    <property type="match status" value="1"/>
</dbReference>
<evidence type="ECO:0000259" key="3">
    <source>
        <dbReference type="Pfam" id="PF07587"/>
    </source>
</evidence>
<dbReference type="InterPro" id="IPR011429">
    <property type="entry name" value="Cyt_c_Planctomycete-type"/>
</dbReference>
<dbReference type="InterPro" id="IPR022655">
    <property type="entry name" value="DUF1553"/>
</dbReference>
<feature type="domain" description="Cytochrome C Planctomycete-type" evidence="4">
    <location>
        <begin position="40"/>
        <end position="94"/>
    </location>
</feature>
<dbReference type="GO" id="GO:0020037">
    <property type="term" value="F:heme binding"/>
    <property type="evidence" value="ECO:0007669"/>
    <property type="project" value="InterPro"/>
</dbReference>
<feature type="signal peptide" evidence="1">
    <location>
        <begin position="1"/>
        <end position="23"/>
    </location>
</feature>
<keyword evidence="6" id="KW-1185">Reference proteome</keyword>
<dbReference type="SUPFAM" id="SSF49785">
    <property type="entry name" value="Galactose-binding domain-like"/>
    <property type="match status" value="1"/>
</dbReference>
<dbReference type="Pfam" id="PF07635">
    <property type="entry name" value="PSCyt1"/>
    <property type="match status" value="1"/>
</dbReference>
<dbReference type="InterPro" id="IPR011444">
    <property type="entry name" value="DUF1549"/>
</dbReference>
<dbReference type="InterPro" id="IPR036909">
    <property type="entry name" value="Cyt_c-like_dom_sf"/>
</dbReference>
<dbReference type="GO" id="GO:0009055">
    <property type="term" value="F:electron transfer activity"/>
    <property type="evidence" value="ECO:0007669"/>
    <property type="project" value="InterPro"/>
</dbReference>
<dbReference type="EMBL" id="CP036266">
    <property type="protein sequence ID" value="QDT20113.1"/>
    <property type="molecule type" value="Genomic_DNA"/>
</dbReference>
<reference evidence="5 6" key="1">
    <citation type="submission" date="2019-02" db="EMBL/GenBank/DDBJ databases">
        <title>Deep-cultivation of Planctomycetes and their phenomic and genomic characterization uncovers novel biology.</title>
        <authorList>
            <person name="Wiegand S."/>
            <person name="Jogler M."/>
            <person name="Boedeker C."/>
            <person name="Pinto D."/>
            <person name="Vollmers J."/>
            <person name="Rivas-Marin E."/>
            <person name="Kohn T."/>
            <person name="Peeters S.H."/>
            <person name="Heuer A."/>
            <person name="Rast P."/>
            <person name="Oberbeckmann S."/>
            <person name="Bunk B."/>
            <person name="Jeske O."/>
            <person name="Meyerdierks A."/>
            <person name="Storesund J.E."/>
            <person name="Kallscheuer N."/>
            <person name="Luecker S."/>
            <person name="Lage O.M."/>
            <person name="Pohl T."/>
            <person name="Merkel B.J."/>
            <person name="Hornburger P."/>
            <person name="Mueller R.-W."/>
            <person name="Bruemmer F."/>
            <person name="Labrenz M."/>
            <person name="Spormann A.M."/>
            <person name="Op den Camp H."/>
            <person name="Overmann J."/>
            <person name="Amann R."/>
            <person name="Jetten M.S.M."/>
            <person name="Mascher T."/>
            <person name="Medema M.H."/>
            <person name="Devos D.P."/>
            <person name="Kaster A.-K."/>
            <person name="Ovreas L."/>
            <person name="Rohde M."/>
            <person name="Galperin M.Y."/>
            <person name="Jogler C."/>
        </authorList>
    </citation>
    <scope>NUCLEOTIDE SEQUENCE [LARGE SCALE GENOMIC DNA]</scope>
    <source>
        <strain evidence="5 6">HG66A1</strain>
    </source>
</reference>
<evidence type="ECO:0000313" key="6">
    <source>
        <dbReference type="Proteomes" id="UP000320421"/>
    </source>
</evidence>
<dbReference type="InterPro" id="IPR008979">
    <property type="entry name" value="Galactose-bd-like_sf"/>
</dbReference>
<dbReference type="RefSeq" id="WP_145182459.1">
    <property type="nucleotide sequence ID" value="NZ_CP036266.1"/>
</dbReference>
<evidence type="ECO:0000259" key="4">
    <source>
        <dbReference type="Pfam" id="PF07635"/>
    </source>
</evidence>
<dbReference type="SUPFAM" id="SSF46626">
    <property type="entry name" value="Cytochrome c"/>
    <property type="match status" value="1"/>
</dbReference>
<accession>A0A517PL56</accession>
<dbReference type="Pfam" id="PF07587">
    <property type="entry name" value="PSD1"/>
    <property type="match status" value="1"/>
</dbReference>
<sequence length="806" mass="90130" precursor="true">MKLRFVLPLVVVFQITMASAVQAKPIDFAHDVVPILKQHCVACHGGREAKGSFSLNTRTLWMESGFVDVKDPAASYLLELVTSQDPEMQMPPKGKPRLSAKEVATLKQWISEDLPWEAGFTFGKKAYEPPLKPRRPELPAAVDNRTHPIDRLIDHYLAEHQLPRPGPIDDATFLRRVRLDLTGLLPTPEELNAFLEDPSSDKRTRKIQELLADDTAYADHWLSFFNDLLRNDYSGTGFITGGRKQVSAWLYESLLYNKPFDQLTRELIAPPTDASRGFIDGIKWRGNVSAGQTVEIQFAQSLGQAFLGINLKCASCHDSFIDRWTLEESYGLAAIYSERALEIHRCDKPIGKTAKASWLFPELGTIDAGASRAARLQQLAQLMTHPDNGRFTRTIANRLWHRLQGRGIVHPLDAMQTKPWNEDLLDYLAVYLSDNKYDLKKVLELIATSEAYQSQVEIVEGGEDADYLYRGPRSRRLTAEQFLDGVWQITGTAPAKFDAPIFRTRIEPDQKQDFDLKAKWIWGDSAKQVPPADETIVVRKIIELPAAVKRGGAVLTCDNSHVLFINRREVDKGDNWAQVRTLPLHTLLKPGKNEITAIVHNGGGAPNPAGFFFDARLELENGEQREISSDASWEWNPNAPATKEGRLGGISGKWAPVTIVKPVGSWTNAVDSQARSLLAVAAEGKQPMVRASLLKNTALMKSLGRPMREQIVSMRPGQLTTLEAIDLSNEATLAQAFAQGAQRLITQTDGDPQRLTEHLYQFALSRKPTTAETEIITQILGEQPQPAQVEDLLWSVCMLPEFFLIR</sequence>
<dbReference type="OrthoDB" id="127107at2"/>
<organism evidence="5 6">
    <name type="scientific">Gimesia chilikensis</name>
    <dbReference type="NCBI Taxonomy" id="2605989"/>
    <lineage>
        <taxon>Bacteria</taxon>
        <taxon>Pseudomonadati</taxon>
        <taxon>Planctomycetota</taxon>
        <taxon>Planctomycetia</taxon>
        <taxon>Planctomycetales</taxon>
        <taxon>Planctomycetaceae</taxon>
        <taxon>Gimesia</taxon>
    </lineage>
</organism>
<feature type="chain" id="PRO_5021766974" evidence="1">
    <location>
        <begin position="24"/>
        <end position="806"/>
    </location>
</feature>
<proteinExistence type="predicted"/>
<feature type="domain" description="DUF1553" evidence="3">
    <location>
        <begin position="377"/>
        <end position="507"/>
    </location>
</feature>
<feature type="domain" description="DUF1549" evidence="2">
    <location>
        <begin position="148"/>
        <end position="338"/>
    </location>
</feature>
<dbReference type="Gene3D" id="2.60.120.260">
    <property type="entry name" value="Galactose-binding domain-like"/>
    <property type="match status" value="1"/>
</dbReference>
<evidence type="ECO:0000313" key="5">
    <source>
        <dbReference type="EMBL" id="QDT20113.1"/>
    </source>
</evidence>
<keyword evidence="1" id="KW-0732">Signal</keyword>
<dbReference type="Pfam" id="PF07583">
    <property type="entry name" value="PSCyt2"/>
    <property type="match status" value="1"/>
</dbReference>
<dbReference type="AlphaFoldDB" id="A0A517PL56"/>